<feature type="domain" description="MPN" evidence="7">
    <location>
        <begin position="129"/>
        <end position="251"/>
    </location>
</feature>
<dbReference type="InterPro" id="IPR046778">
    <property type="entry name" value="UPF0758_N"/>
</dbReference>
<name>A0A1G7ES91_9RHOB</name>
<organism evidence="8 9">
    <name type="scientific">Limimaricola pyoseonensis</name>
    <dbReference type="NCBI Taxonomy" id="521013"/>
    <lineage>
        <taxon>Bacteria</taxon>
        <taxon>Pseudomonadati</taxon>
        <taxon>Pseudomonadota</taxon>
        <taxon>Alphaproteobacteria</taxon>
        <taxon>Rhodobacterales</taxon>
        <taxon>Paracoccaceae</taxon>
        <taxon>Limimaricola</taxon>
    </lineage>
</organism>
<dbReference type="InterPro" id="IPR020891">
    <property type="entry name" value="UPF0758_CS"/>
</dbReference>
<dbReference type="OrthoDB" id="9804482at2"/>
<dbReference type="STRING" id="521013.SAMN04488567_2274"/>
<dbReference type="GO" id="GO:0006508">
    <property type="term" value="P:proteolysis"/>
    <property type="evidence" value="ECO:0007669"/>
    <property type="project" value="UniProtKB-KW"/>
</dbReference>
<dbReference type="PROSITE" id="PS50249">
    <property type="entry name" value="MPN"/>
    <property type="match status" value="1"/>
</dbReference>
<evidence type="ECO:0000256" key="3">
    <source>
        <dbReference type="ARBA" id="ARBA00022801"/>
    </source>
</evidence>
<dbReference type="InterPro" id="IPR025657">
    <property type="entry name" value="RadC_JAB"/>
</dbReference>
<dbReference type="Gene3D" id="1.10.150.20">
    <property type="entry name" value="5' to 3' exonuclease, C-terminal subdomain"/>
    <property type="match status" value="1"/>
</dbReference>
<dbReference type="Pfam" id="PF04002">
    <property type="entry name" value="RadC"/>
    <property type="match status" value="1"/>
</dbReference>
<evidence type="ECO:0000313" key="8">
    <source>
        <dbReference type="EMBL" id="SDE66487.1"/>
    </source>
</evidence>
<sequence>MEPSFDESPLPFGADEIAEIPVLPAGRVPSYMADHRRRLRERFLAGGPDAMPDYELLELALFRAIPRQDVKPLARRLIEVFGDLNHVLAAPPPRLNEVAGVGPAVICELKVIEAVAHRMARARVISRPVISGWEQVLDYCRTVMAHRDTEQFRILFLDRRNVLIADEPQARGTVDHVPVYPREVVKRALELNASALILVHNHPSGDPTPSEADIRMTGQIELAARALGLTLHDHLVIGKSRETSFRAEGLL</sequence>
<dbReference type="SUPFAM" id="SSF47781">
    <property type="entry name" value="RuvA domain 2-like"/>
    <property type="match status" value="1"/>
</dbReference>
<dbReference type="PANTHER" id="PTHR30471:SF3">
    <property type="entry name" value="UPF0758 PROTEIN YEES-RELATED"/>
    <property type="match status" value="1"/>
</dbReference>
<keyword evidence="3" id="KW-0378">Hydrolase</keyword>
<gene>
    <name evidence="8" type="ORF">SAMN04488567_2274</name>
</gene>
<reference evidence="9" key="1">
    <citation type="submission" date="2016-10" db="EMBL/GenBank/DDBJ databases">
        <authorList>
            <person name="Varghese N."/>
            <person name="Submissions S."/>
        </authorList>
    </citation>
    <scope>NUCLEOTIDE SEQUENCE [LARGE SCALE GENOMIC DNA]</scope>
    <source>
        <strain evidence="9">DSM 21424</strain>
    </source>
</reference>
<keyword evidence="5" id="KW-0482">Metalloprotease</keyword>
<keyword evidence="1" id="KW-0645">Protease</keyword>
<dbReference type="PROSITE" id="PS01302">
    <property type="entry name" value="UPF0758"/>
    <property type="match status" value="1"/>
</dbReference>
<dbReference type="NCBIfam" id="TIGR00608">
    <property type="entry name" value="radc"/>
    <property type="match status" value="1"/>
</dbReference>
<dbReference type="GO" id="GO:0046872">
    <property type="term" value="F:metal ion binding"/>
    <property type="evidence" value="ECO:0007669"/>
    <property type="project" value="UniProtKB-KW"/>
</dbReference>
<proteinExistence type="inferred from homology"/>
<evidence type="ECO:0000256" key="5">
    <source>
        <dbReference type="ARBA" id="ARBA00023049"/>
    </source>
</evidence>
<evidence type="ECO:0000313" key="9">
    <source>
        <dbReference type="Proteomes" id="UP000198922"/>
    </source>
</evidence>
<dbReference type="InterPro" id="IPR010994">
    <property type="entry name" value="RuvA_2-like"/>
</dbReference>
<dbReference type="EMBL" id="FNAT01000003">
    <property type="protein sequence ID" value="SDE66487.1"/>
    <property type="molecule type" value="Genomic_DNA"/>
</dbReference>
<protein>
    <submittedName>
        <fullName evidence="8">DNA repair protein RadC</fullName>
    </submittedName>
</protein>
<dbReference type="Pfam" id="PF20582">
    <property type="entry name" value="UPF0758_N"/>
    <property type="match status" value="1"/>
</dbReference>
<dbReference type="InterPro" id="IPR001405">
    <property type="entry name" value="UPF0758"/>
</dbReference>
<dbReference type="RefSeq" id="WP_090112027.1">
    <property type="nucleotide sequence ID" value="NZ_FNAT01000003.1"/>
</dbReference>
<evidence type="ECO:0000256" key="4">
    <source>
        <dbReference type="ARBA" id="ARBA00022833"/>
    </source>
</evidence>
<dbReference type="PANTHER" id="PTHR30471">
    <property type="entry name" value="DNA REPAIR PROTEIN RADC"/>
    <property type="match status" value="1"/>
</dbReference>
<dbReference type="SUPFAM" id="SSF102712">
    <property type="entry name" value="JAB1/MPN domain"/>
    <property type="match status" value="1"/>
</dbReference>
<dbReference type="InterPro" id="IPR037518">
    <property type="entry name" value="MPN"/>
</dbReference>
<dbReference type="NCBIfam" id="NF000642">
    <property type="entry name" value="PRK00024.1"/>
    <property type="match status" value="1"/>
</dbReference>
<accession>A0A1G7ES91</accession>
<dbReference type="Gene3D" id="3.40.140.10">
    <property type="entry name" value="Cytidine Deaminase, domain 2"/>
    <property type="match status" value="1"/>
</dbReference>
<keyword evidence="4" id="KW-0862">Zinc</keyword>
<dbReference type="AlphaFoldDB" id="A0A1G7ES91"/>
<evidence type="ECO:0000259" key="7">
    <source>
        <dbReference type="PROSITE" id="PS50249"/>
    </source>
</evidence>
<evidence type="ECO:0000256" key="6">
    <source>
        <dbReference type="RuleBase" id="RU003797"/>
    </source>
</evidence>
<evidence type="ECO:0000256" key="2">
    <source>
        <dbReference type="ARBA" id="ARBA00022723"/>
    </source>
</evidence>
<keyword evidence="2" id="KW-0479">Metal-binding</keyword>
<dbReference type="CDD" id="cd08071">
    <property type="entry name" value="MPN_DUF2466"/>
    <property type="match status" value="1"/>
</dbReference>
<evidence type="ECO:0000256" key="1">
    <source>
        <dbReference type="ARBA" id="ARBA00022670"/>
    </source>
</evidence>
<comment type="similarity">
    <text evidence="6">Belongs to the UPF0758 family.</text>
</comment>
<dbReference type="Proteomes" id="UP000198922">
    <property type="component" value="Unassembled WGS sequence"/>
</dbReference>
<keyword evidence="9" id="KW-1185">Reference proteome</keyword>
<dbReference type="GO" id="GO:0008237">
    <property type="term" value="F:metallopeptidase activity"/>
    <property type="evidence" value="ECO:0007669"/>
    <property type="project" value="UniProtKB-KW"/>
</dbReference>